<accession>C0ZCY6</accession>
<evidence type="ECO:0000256" key="1">
    <source>
        <dbReference type="SAM" id="Phobius"/>
    </source>
</evidence>
<reference evidence="2 3" key="1">
    <citation type="submission" date="2005-03" db="EMBL/GenBank/DDBJ databases">
        <title>Brevibacillus brevis strain 47, complete genome.</title>
        <authorList>
            <person name="Hosoyama A."/>
            <person name="Yamada R."/>
            <person name="Hongo Y."/>
            <person name="Terui Y."/>
            <person name="Ankai A."/>
            <person name="Masuyama W."/>
            <person name="Sekiguchi M."/>
            <person name="Takeda T."/>
            <person name="Asano K."/>
            <person name="Ohji S."/>
            <person name="Ichikawa N."/>
            <person name="Narita S."/>
            <person name="Aoki N."/>
            <person name="Miura H."/>
            <person name="Matsushita S."/>
            <person name="Sekigawa T."/>
            <person name="Yamagata H."/>
            <person name="Yoshikawa H."/>
            <person name="Udaka S."/>
            <person name="Tanikawa S."/>
            <person name="Fujita N."/>
        </authorList>
    </citation>
    <scope>NUCLEOTIDE SEQUENCE [LARGE SCALE GENOMIC DNA]</scope>
    <source>
        <strain evidence="3">47 / JCM 6285 / NBRC 100599</strain>
    </source>
</reference>
<dbReference type="EMBL" id="AP008955">
    <property type="protein sequence ID" value="BAH43645.1"/>
    <property type="molecule type" value="Genomic_DNA"/>
</dbReference>
<keyword evidence="1" id="KW-0812">Transmembrane</keyword>
<dbReference type="HOGENOM" id="CLU_2328277_0_0_9"/>
<dbReference type="Proteomes" id="UP000001877">
    <property type="component" value="Chromosome"/>
</dbReference>
<name>C0ZCY6_BREBN</name>
<gene>
    <name evidence="2" type="ordered locus">BBR47_26680</name>
</gene>
<feature type="transmembrane region" description="Helical" evidence="1">
    <location>
        <begin position="76"/>
        <end position="94"/>
    </location>
</feature>
<sequence length="98" mass="10904">MNKNGKVSVNKCYNGVSYIEVISRIGQGWCSRVGNVDFASLPWNVFWVGVAYFLVTGVFFCLGFMRLLSERVKSGIACMVIAVVSGGLFLNYLFTHHI</sequence>
<keyword evidence="1" id="KW-0472">Membrane</keyword>
<feature type="transmembrane region" description="Helical" evidence="1">
    <location>
        <begin position="45"/>
        <end position="64"/>
    </location>
</feature>
<evidence type="ECO:0000313" key="2">
    <source>
        <dbReference type="EMBL" id="BAH43645.1"/>
    </source>
</evidence>
<dbReference type="AlphaFoldDB" id="C0ZCY6"/>
<keyword evidence="3" id="KW-1185">Reference proteome</keyword>
<organism evidence="2 3">
    <name type="scientific">Brevibacillus brevis (strain 47 / JCM 6285 / NBRC 100599)</name>
    <dbReference type="NCBI Taxonomy" id="358681"/>
    <lineage>
        <taxon>Bacteria</taxon>
        <taxon>Bacillati</taxon>
        <taxon>Bacillota</taxon>
        <taxon>Bacilli</taxon>
        <taxon>Bacillales</taxon>
        <taxon>Paenibacillaceae</taxon>
        <taxon>Brevibacillus</taxon>
    </lineage>
</organism>
<keyword evidence="1" id="KW-1133">Transmembrane helix</keyword>
<evidence type="ECO:0000313" key="3">
    <source>
        <dbReference type="Proteomes" id="UP000001877"/>
    </source>
</evidence>
<proteinExistence type="predicted"/>
<protein>
    <submittedName>
        <fullName evidence="2">Uncharacterized protein</fullName>
    </submittedName>
</protein>
<dbReference type="KEGG" id="bbe:BBR47_26680"/>